<evidence type="ECO:0000256" key="1">
    <source>
        <dbReference type="SAM" id="MobiDB-lite"/>
    </source>
</evidence>
<organism evidence="2 3">
    <name type="scientific">Triticum urartu</name>
    <name type="common">Red wild einkorn</name>
    <name type="synonym">Crithodium urartu</name>
    <dbReference type="NCBI Taxonomy" id="4572"/>
    <lineage>
        <taxon>Eukaryota</taxon>
        <taxon>Viridiplantae</taxon>
        <taxon>Streptophyta</taxon>
        <taxon>Embryophyta</taxon>
        <taxon>Tracheophyta</taxon>
        <taxon>Spermatophyta</taxon>
        <taxon>Magnoliopsida</taxon>
        <taxon>Liliopsida</taxon>
        <taxon>Poales</taxon>
        <taxon>Poaceae</taxon>
        <taxon>BOP clade</taxon>
        <taxon>Pooideae</taxon>
        <taxon>Triticodae</taxon>
        <taxon>Triticeae</taxon>
        <taxon>Triticinae</taxon>
        <taxon>Triticum</taxon>
    </lineage>
</organism>
<gene>
    <name evidence="2" type="primary">LOC125539826</name>
</gene>
<sequence length="142" mass="15025">MSVKACFGNVANALVDWDGGRDHCPWRGSSPATPTPSPGGSSKEARLQQKSLNAFQASVRRTSFRRANCHSCTLTPDACETPKTISSSTVSSPSSGSLSSAPSAEWADRNGTSTALFRQSSLPSQCDHTLVNINRSILKLAL</sequence>
<evidence type="ECO:0000313" key="3">
    <source>
        <dbReference type="Proteomes" id="UP000015106"/>
    </source>
</evidence>
<reference evidence="2" key="2">
    <citation type="submission" date="2018-03" db="EMBL/GenBank/DDBJ databases">
        <title>The Triticum urartu genome reveals the dynamic nature of wheat genome evolution.</title>
        <authorList>
            <person name="Ling H."/>
            <person name="Ma B."/>
            <person name="Shi X."/>
            <person name="Liu H."/>
            <person name="Dong L."/>
            <person name="Sun H."/>
            <person name="Cao Y."/>
            <person name="Gao Q."/>
            <person name="Zheng S."/>
            <person name="Li Y."/>
            <person name="Yu Y."/>
            <person name="Du H."/>
            <person name="Qi M."/>
            <person name="Li Y."/>
            <person name="Yu H."/>
            <person name="Cui Y."/>
            <person name="Wang N."/>
            <person name="Chen C."/>
            <person name="Wu H."/>
            <person name="Zhao Y."/>
            <person name="Zhang J."/>
            <person name="Li Y."/>
            <person name="Zhou W."/>
            <person name="Zhang B."/>
            <person name="Hu W."/>
            <person name="Eijk M."/>
            <person name="Tang J."/>
            <person name="Witsenboer H."/>
            <person name="Zhao S."/>
            <person name="Li Z."/>
            <person name="Zhang A."/>
            <person name="Wang D."/>
            <person name="Liang C."/>
        </authorList>
    </citation>
    <scope>NUCLEOTIDE SEQUENCE [LARGE SCALE GENOMIC DNA]</scope>
    <source>
        <strain evidence="2">cv. G1812</strain>
    </source>
</reference>
<dbReference type="EnsemblPlants" id="TuG1812G0200005266.01.T01">
    <property type="protein sequence ID" value="TuG1812G0200005266.01.T01"/>
    <property type="gene ID" value="TuG1812G0200005266.01"/>
</dbReference>
<dbReference type="Gramene" id="TuG1812G0200005266.01.T01">
    <property type="protein sequence ID" value="TuG1812G0200005266.01.T01"/>
    <property type="gene ID" value="TuG1812G0200005266.01"/>
</dbReference>
<dbReference type="GeneID" id="125539826"/>
<dbReference type="OrthoDB" id="10331466at2759"/>
<evidence type="ECO:0000313" key="2">
    <source>
        <dbReference type="EnsemblPlants" id="TuG1812G0200005266.01.T01"/>
    </source>
</evidence>
<reference evidence="2" key="3">
    <citation type="submission" date="2022-06" db="UniProtKB">
        <authorList>
            <consortium name="EnsemblPlants"/>
        </authorList>
    </citation>
    <scope>IDENTIFICATION</scope>
</reference>
<name>A0A8R7TNH5_TRIUA</name>
<feature type="region of interest" description="Disordered" evidence="1">
    <location>
        <begin position="81"/>
        <end position="108"/>
    </location>
</feature>
<feature type="compositionally biased region" description="Low complexity" evidence="1">
    <location>
        <begin position="28"/>
        <end position="42"/>
    </location>
</feature>
<dbReference type="AlphaFoldDB" id="A0A8R7TNH5"/>
<protein>
    <submittedName>
        <fullName evidence="2">Uncharacterized protein</fullName>
    </submittedName>
</protein>
<keyword evidence="3" id="KW-1185">Reference proteome</keyword>
<proteinExistence type="predicted"/>
<reference evidence="3" key="1">
    <citation type="journal article" date="2013" name="Nature">
        <title>Draft genome of the wheat A-genome progenitor Triticum urartu.</title>
        <authorList>
            <person name="Ling H.Q."/>
            <person name="Zhao S."/>
            <person name="Liu D."/>
            <person name="Wang J."/>
            <person name="Sun H."/>
            <person name="Zhang C."/>
            <person name="Fan H."/>
            <person name="Li D."/>
            <person name="Dong L."/>
            <person name="Tao Y."/>
            <person name="Gao C."/>
            <person name="Wu H."/>
            <person name="Li Y."/>
            <person name="Cui Y."/>
            <person name="Guo X."/>
            <person name="Zheng S."/>
            <person name="Wang B."/>
            <person name="Yu K."/>
            <person name="Liang Q."/>
            <person name="Yang W."/>
            <person name="Lou X."/>
            <person name="Chen J."/>
            <person name="Feng M."/>
            <person name="Jian J."/>
            <person name="Zhang X."/>
            <person name="Luo G."/>
            <person name="Jiang Y."/>
            <person name="Liu J."/>
            <person name="Wang Z."/>
            <person name="Sha Y."/>
            <person name="Zhang B."/>
            <person name="Wu H."/>
            <person name="Tang D."/>
            <person name="Shen Q."/>
            <person name="Xue P."/>
            <person name="Zou S."/>
            <person name="Wang X."/>
            <person name="Liu X."/>
            <person name="Wang F."/>
            <person name="Yang Y."/>
            <person name="An X."/>
            <person name="Dong Z."/>
            <person name="Zhang K."/>
            <person name="Zhang X."/>
            <person name="Luo M.C."/>
            <person name="Dvorak J."/>
            <person name="Tong Y."/>
            <person name="Wang J."/>
            <person name="Yang H."/>
            <person name="Li Z."/>
            <person name="Wang D."/>
            <person name="Zhang A."/>
            <person name="Wang J."/>
        </authorList>
    </citation>
    <scope>NUCLEOTIDE SEQUENCE</scope>
    <source>
        <strain evidence="3">cv. G1812</strain>
    </source>
</reference>
<dbReference type="RefSeq" id="XP_048559300.1">
    <property type="nucleotide sequence ID" value="XM_048703343.1"/>
</dbReference>
<feature type="compositionally biased region" description="Low complexity" evidence="1">
    <location>
        <begin position="81"/>
        <end position="103"/>
    </location>
</feature>
<accession>A0A8R7TNH5</accession>
<feature type="region of interest" description="Disordered" evidence="1">
    <location>
        <begin position="22"/>
        <end position="50"/>
    </location>
</feature>
<dbReference type="Proteomes" id="UP000015106">
    <property type="component" value="Chromosome 2"/>
</dbReference>
<dbReference type="KEGG" id="tua:125539826"/>